<dbReference type="Pfam" id="PF02604">
    <property type="entry name" value="PhdYeFM_antitox"/>
    <property type="match status" value="1"/>
</dbReference>
<dbReference type="RefSeq" id="WP_009151416.1">
    <property type="nucleotide sequence ID" value="NZ_CP121471.1"/>
</dbReference>
<accession>H8Z864</accession>
<dbReference type="Gene3D" id="3.40.1620.10">
    <property type="entry name" value="YefM-like domain"/>
    <property type="match status" value="1"/>
</dbReference>
<organism evidence="3 4">
    <name type="scientific">Thiorhodovibrio frisius</name>
    <dbReference type="NCBI Taxonomy" id="631362"/>
    <lineage>
        <taxon>Bacteria</taxon>
        <taxon>Pseudomonadati</taxon>
        <taxon>Pseudomonadota</taxon>
        <taxon>Gammaproteobacteria</taxon>
        <taxon>Chromatiales</taxon>
        <taxon>Chromatiaceae</taxon>
        <taxon>Thiorhodovibrio</taxon>
    </lineage>
</organism>
<sequence>MQAMPFNEITANLSAVMDRVHDDHEPLVVTRDNKKSVVLISLDDFNAWQETEYLTRSPANAEDLRLAVEELRARKNLGHYALIETP</sequence>
<reference evidence="4" key="1">
    <citation type="submission" date="2011-06" db="EMBL/GenBank/DDBJ databases">
        <authorList>
            <consortium name="US DOE Joint Genome Institute (JGI-PGF)"/>
            <person name="Lucas S."/>
            <person name="Han J."/>
            <person name="Lapidus A."/>
            <person name="Cheng J.-F."/>
            <person name="Goodwin L."/>
            <person name="Pitluck S."/>
            <person name="Peters L."/>
            <person name="Land M.L."/>
            <person name="Hauser L."/>
            <person name="Vogl K."/>
            <person name="Liu Z."/>
            <person name="Overmann J."/>
            <person name="Frigaard N.-U."/>
            <person name="Bryant D.A."/>
            <person name="Woyke T.J."/>
        </authorList>
    </citation>
    <scope>NUCLEOTIDE SEQUENCE [LARGE SCALE GENOMIC DNA]</scope>
    <source>
        <strain evidence="4">970</strain>
    </source>
</reference>
<comment type="function">
    <text evidence="2">Antitoxin component of a type II toxin-antitoxin (TA) system.</text>
</comment>
<dbReference type="HOGENOM" id="CLU_155837_1_0_6"/>
<name>H8Z864_9GAMM</name>
<dbReference type="AlphaFoldDB" id="H8Z864"/>
<dbReference type="SUPFAM" id="SSF143120">
    <property type="entry name" value="YefM-like"/>
    <property type="match status" value="1"/>
</dbReference>
<keyword evidence="4" id="KW-1185">Reference proteome</keyword>
<evidence type="ECO:0000256" key="1">
    <source>
        <dbReference type="ARBA" id="ARBA00009981"/>
    </source>
</evidence>
<comment type="similarity">
    <text evidence="1 2">Belongs to the phD/YefM antitoxin family.</text>
</comment>
<dbReference type="Proteomes" id="UP000002964">
    <property type="component" value="Unassembled WGS sequence"/>
</dbReference>
<dbReference type="NCBIfam" id="TIGR01552">
    <property type="entry name" value="phd_fam"/>
    <property type="match status" value="1"/>
</dbReference>
<dbReference type="PANTHER" id="PTHR33713">
    <property type="entry name" value="ANTITOXIN YAFN-RELATED"/>
    <property type="match status" value="1"/>
</dbReference>
<dbReference type="PANTHER" id="PTHR33713:SF6">
    <property type="entry name" value="ANTITOXIN YEFM"/>
    <property type="match status" value="1"/>
</dbReference>
<dbReference type="eggNOG" id="COG2161">
    <property type="taxonomic scope" value="Bacteria"/>
</dbReference>
<dbReference type="InterPro" id="IPR051405">
    <property type="entry name" value="phD/YefM_antitoxin"/>
</dbReference>
<gene>
    <name evidence="3" type="ORF">Thi970DRAFT_04695</name>
</gene>
<dbReference type="EMBL" id="JH603170">
    <property type="protein sequence ID" value="EIC21013.1"/>
    <property type="molecule type" value="Genomic_DNA"/>
</dbReference>
<protein>
    <recommendedName>
        <fullName evidence="2">Antitoxin</fullName>
    </recommendedName>
</protein>
<dbReference type="STRING" id="631362.Thi970DRAFT_04695"/>
<dbReference type="OrthoDB" id="9802003at2"/>
<dbReference type="Gene3D" id="6.10.250.330">
    <property type="match status" value="1"/>
</dbReference>
<dbReference type="InterPro" id="IPR036165">
    <property type="entry name" value="YefM-like_sf"/>
</dbReference>
<dbReference type="InterPro" id="IPR006442">
    <property type="entry name" value="Antitoxin_Phd/YefM"/>
</dbReference>
<proteinExistence type="inferred from homology"/>
<evidence type="ECO:0000256" key="2">
    <source>
        <dbReference type="RuleBase" id="RU362080"/>
    </source>
</evidence>
<evidence type="ECO:0000313" key="3">
    <source>
        <dbReference type="EMBL" id="EIC21013.1"/>
    </source>
</evidence>
<reference evidence="3 4" key="2">
    <citation type="submission" date="2011-11" db="EMBL/GenBank/DDBJ databases">
        <authorList>
            <consortium name="US DOE Joint Genome Institute"/>
            <person name="Lucas S."/>
            <person name="Han J."/>
            <person name="Lapidus A."/>
            <person name="Cheng J.-F."/>
            <person name="Goodwin L."/>
            <person name="Pitluck S."/>
            <person name="Peters L."/>
            <person name="Ovchinnikova G."/>
            <person name="Zhang X."/>
            <person name="Detter J.C."/>
            <person name="Han C."/>
            <person name="Tapia R."/>
            <person name="Land M."/>
            <person name="Hauser L."/>
            <person name="Kyrpides N."/>
            <person name="Ivanova N."/>
            <person name="Pagani I."/>
            <person name="Vogl K."/>
            <person name="Liu Z."/>
            <person name="Overmann J."/>
            <person name="Frigaard N.-U."/>
            <person name="Bryant D."/>
            <person name="Woyke T."/>
        </authorList>
    </citation>
    <scope>NUCLEOTIDE SEQUENCE [LARGE SCALE GENOMIC DNA]</scope>
    <source>
        <strain evidence="3 4">970</strain>
    </source>
</reference>
<evidence type="ECO:0000313" key="4">
    <source>
        <dbReference type="Proteomes" id="UP000002964"/>
    </source>
</evidence>